<protein>
    <submittedName>
        <fullName evidence="2">Vicilin-like antimicrobial peptides 2-1</fullName>
    </submittedName>
</protein>
<dbReference type="CDD" id="cd02245">
    <property type="entry name" value="cupin_7S_vicilin-like_C"/>
    <property type="match status" value="1"/>
</dbReference>
<accession>A0AAP0GAT7</accession>
<dbReference type="InterPro" id="IPR011051">
    <property type="entry name" value="RmlC_Cupin_sf"/>
</dbReference>
<dbReference type="CDD" id="cd02244">
    <property type="entry name" value="cupin_7S_vicilin-like_N"/>
    <property type="match status" value="1"/>
</dbReference>
<dbReference type="Gene3D" id="2.60.120.10">
    <property type="entry name" value="Jelly Rolls"/>
    <property type="match status" value="2"/>
</dbReference>
<evidence type="ECO:0000313" key="2">
    <source>
        <dbReference type="EMBL" id="KAK8948725.1"/>
    </source>
</evidence>
<comment type="caution">
    <text evidence="2">The sequence shown here is derived from an EMBL/GenBank/DDBJ whole genome shotgun (WGS) entry which is preliminary data.</text>
</comment>
<dbReference type="AlphaFoldDB" id="A0AAP0GAT7"/>
<sequence length="342" mass="37711">MPTHLDAHSVFYVIEGEGAIFILHEGSRESHSLERGDIIRVWSGSIFYLINKSHDRKLRIVKLLQTVGTNPGGVEAFYSAGGEEADSYYQSFSIELLEAALNTRRDKLQRFFAQHAKEGIIKASEEKIRAIAPFAKSKKPFNLLRKRPSHQNNRGQAHEADSNDYEQLKNLNARVSHANVSGGSMVAAFFNTRAFRIALVEQGSGYLEIICPHVEGQRGGEGSTKYARVSSVLSEGSVYVIPPGHPASIVAGRGKNLQIMCFEMPAENNELVFLAGKNNILREMEDTAKELAFGVPAKGVDEVLGGQKGEVFLPGPEEWREEIRGHGDLPLEYSVLEVSAGF</sequence>
<dbReference type="InterPro" id="IPR006045">
    <property type="entry name" value="Cupin_1"/>
</dbReference>
<dbReference type="EMBL" id="JBBWWQ010000004">
    <property type="protein sequence ID" value="KAK8948725.1"/>
    <property type="molecule type" value="Genomic_DNA"/>
</dbReference>
<dbReference type="SMART" id="SM00835">
    <property type="entry name" value="Cupin_1"/>
    <property type="match status" value="1"/>
</dbReference>
<evidence type="ECO:0000313" key="3">
    <source>
        <dbReference type="Proteomes" id="UP001418222"/>
    </source>
</evidence>
<gene>
    <name evidence="2" type="primary">AMP2-1</name>
    <name evidence="2" type="ORF">KSP39_PZI005370</name>
</gene>
<dbReference type="InterPro" id="IPR050253">
    <property type="entry name" value="Seed_Storage-Functional"/>
</dbReference>
<dbReference type="PANTHER" id="PTHR31189">
    <property type="entry name" value="OS03G0336100 PROTEIN-RELATED"/>
    <property type="match status" value="1"/>
</dbReference>
<keyword evidence="3" id="KW-1185">Reference proteome</keyword>
<feature type="domain" description="Cupin type-1" evidence="1">
    <location>
        <begin position="141"/>
        <end position="301"/>
    </location>
</feature>
<reference evidence="2 3" key="1">
    <citation type="journal article" date="2022" name="Nat. Plants">
        <title>Genomes of leafy and leafless Platanthera orchids illuminate the evolution of mycoheterotrophy.</title>
        <authorList>
            <person name="Li M.H."/>
            <person name="Liu K.W."/>
            <person name="Li Z."/>
            <person name="Lu H.C."/>
            <person name="Ye Q.L."/>
            <person name="Zhang D."/>
            <person name="Wang J.Y."/>
            <person name="Li Y.F."/>
            <person name="Zhong Z.M."/>
            <person name="Liu X."/>
            <person name="Yu X."/>
            <person name="Liu D.K."/>
            <person name="Tu X.D."/>
            <person name="Liu B."/>
            <person name="Hao Y."/>
            <person name="Liao X.Y."/>
            <person name="Jiang Y.T."/>
            <person name="Sun W.H."/>
            <person name="Chen J."/>
            <person name="Chen Y.Q."/>
            <person name="Ai Y."/>
            <person name="Zhai J.W."/>
            <person name="Wu S.S."/>
            <person name="Zhou Z."/>
            <person name="Hsiao Y.Y."/>
            <person name="Wu W.L."/>
            <person name="Chen Y.Y."/>
            <person name="Lin Y.F."/>
            <person name="Hsu J.L."/>
            <person name="Li C.Y."/>
            <person name="Wang Z.W."/>
            <person name="Zhao X."/>
            <person name="Zhong W.Y."/>
            <person name="Ma X.K."/>
            <person name="Ma L."/>
            <person name="Huang J."/>
            <person name="Chen G.Z."/>
            <person name="Huang M.Z."/>
            <person name="Huang L."/>
            <person name="Peng D.H."/>
            <person name="Luo Y.B."/>
            <person name="Zou S.Q."/>
            <person name="Chen S.P."/>
            <person name="Lan S."/>
            <person name="Tsai W.C."/>
            <person name="Van de Peer Y."/>
            <person name="Liu Z.J."/>
        </authorList>
    </citation>
    <scope>NUCLEOTIDE SEQUENCE [LARGE SCALE GENOMIC DNA]</scope>
    <source>
        <strain evidence="2">Lor287</strain>
    </source>
</reference>
<dbReference type="InterPro" id="IPR014710">
    <property type="entry name" value="RmlC-like_jellyroll"/>
</dbReference>
<proteinExistence type="predicted"/>
<dbReference type="Proteomes" id="UP001418222">
    <property type="component" value="Unassembled WGS sequence"/>
</dbReference>
<organism evidence="2 3">
    <name type="scientific">Platanthera zijinensis</name>
    <dbReference type="NCBI Taxonomy" id="2320716"/>
    <lineage>
        <taxon>Eukaryota</taxon>
        <taxon>Viridiplantae</taxon>
        <taxon>Streptophyta</taxon>
        <taxon>Embryophyta</taxon>
        <taxon>Tracheophyta</taxon>
        <taxon>Spermatophyta</taxon>
        <taxon>Magnoliopsida</taxon>
        <taxon>Liliopsida</taxon>
        <taxon>Asparagales</taxon>
        <taxon>Orchidaceae</taxon>
        <taxon>Orchidoideae</taxon>
        <taxon>Orchideae</taxon>
        <taxon>Orchidinae</taxon>
        <taxon>Platanthera</taxon>
    </lineage>
</organism>
<dbReference type="Pfam" id="PF00190">
    <property type="entry name" value="Cupin_1"/>
    <property type="match status" value="1"/>
</dbReference>
<dbReference type="PANTHER" id="PTHR31189:SF13">
    <property type="entry name" value="CUPINCIN"/>
    <property type="match status" value="1"/>
</dbReference>
<evidence type="ECO:0000259" key="1">
    <source>
        <dbReference type="SMART" id="SM00835"/>
    </source>
</evidence>
<name>A0AAP0GAT7_9ASPA</name>
<dbReference type="SUPFAM" id="SSF51182">
    <property type="entry name" value="RmlC-like cupins"/>
    <property type="match status" value="2"/>
</dbReference>